<dbReference type="RefSeq" id="WP_007014541.1">
    <property type="nucleotide sequence ID" value="NZ_AGFM01000058.1"/>
</dbReference>
<keyword evidence="3" id="KW-1185">Reference proteome</keyword>
<dbReference type="eggNOG" id="COG2124">
    <property type="taxonomic scope" value="Bacteria"/>
</dbReference>
<dbReference type="PANTHER" id="PTHR46696:SF1">
    <property type="entry name" value="CYTOCHROME P450 YJIB-RELATED"/>
    <property type="match status" value="1"/>
</dbReference>
<evidence type="ECO:0000313" key="3">
    <source>
        <dbReference type="Proteomes" id="UP000004030"/>
    </source>
</evidence>
<evidence type="ECO:0000256" key="1">
    <source>
        <dbReference type="ARBA" id="ARBA00010617"/>
    </source>
</evidence>
<organism evidence="2 3">
    <name type="scientific">Novosphingobium pentaromativorans US6-1</name>
    <dbReference type="NCBI Taxonomy" id="1088721"/>
    <lineage>
        <taxon>Bacteria</taxon>
        <taxon>Pseudomonadati</taxon>
        <taxon>Pseudomonadota</taxon>
        <taxon>Alphaproteobacteria</taxon>
        <taxon>Sphingomonadales</taxon>
        <taxon>Sphingomonadaceae</taxon>
        <taxon>Novosphingobium</taxon>
    </lineage>
</organism>
<dbReference type="EMBL" id="AGFM01000058">
    <property type="protein sequence ID" value="EHJ59301.1"/>
    <property type="molecule type" value="Genomic_DNA"/>
</dbReference>
<name>G6EH12_9SPHN</name>
<comment type="similarity">
    <text evidence="1">Belongs to the cytochrome P450 family.</text>
</comment>
<dbReference type="Gene3D" id="1.10.630.10">
    <property type="entry name" value="Cytochrome P450"/>
    <property type="match status" value="1"/>
</dbReference>
<dbReference type="GO" id="GO:0004497">
    <property type="term" value="F:monooxygenase activity"/>
    <property type="evidence" value="ECO:0007669"/>
    <property type="project" value="InterPro"/>
</dbReference>
<dbReference type="GO" id="GO:0020037">
    <property type="term" value="F:heme binding"/>
    <property type="evidence" value="ECO:0007669"/>
    <property type="project" value="InterPro"/>
</dbReference>
<dbReference type="PANTHER" id="PTHR46696">
    <property type="entry name" value="P450, PUTATIVE (EUROFUNG)-RELATED"/>
    <property type="match status" value="1"/>
</dbReference>
<protein>
    <submittedName>
        <fullName evidence="2">Cytochrome P450</fullName>
    </submittedName>
</protein>
<dbReference type="GO" id="GO:0005506">
    <property type="term" value="F:iron ion binding"/>
    <property type="evidence" value="ECO:0007669"/>
    <property type="project" value="InterPro"/>
</dbReference>
<dbReference type="GO" id="GO:0016705">
    <property type="term" value="F:oxidoreductase activity, acting on paired donors, with incorporation or reduction of molecular oxygen"/>
    <property type="evidence" value="ECO:0007669"/>
    <property type="project" value="InterPro"/>
</dbReference>
<dbReference type="Proteomes" id="UP000004030">
    <property type="component" value="Unassembled WGS sequence"/>
</dbReference>
<dbReference type="SUPFAM" id="SSF48264">
    <property type="entry name" value="Cytochrome P450"/>
    <property type="match status" value="1"/>
</dbReference>
<comment type="caution">
    <text evidence="2">The sequence shown here is derived from an EMBL/GenBank/DDBJ whole genome shotgun (WGS) entry which is preliminary data.</text>
</comment>
<gene>
    <name evidence="2" type="ORF">NSU_3633</name>
</gene>
<dbReference type="AlphaFoldDB" id="G6EH12"/>
<evidence type="ECO:0000313" key="2">
    <source>
        <dbReference type="EMBL" id="EHJ59301.1"/>
    </source>
</evidence>
<dbReference type="InterPro" id="IPR036396">
    <property type="entry name" value="Cyt_P450_sf"/>
</dbReference>
<dbReference type="PATRIC" id="fig|1088721.3.peg.3582"/>
<sequence>MDVLEDPGFTFDPYSPGIDANQFPAYKILRDEYPCFWSEQAGKWVLSRYDDILAALPNWRIYSSAKGNLVDEFPGRAGSTLGSFDPPRHDRLRGLIQSAVTKRALDHLIAPAKASARMHLAALEGRESFDFVGEFGSKVTVDLLFHLFALPRRPTSEARKRFGFPSVDDQTKGPAGSLRRGLSVSAILVPYSSSGQ</sequence>
<reference evidence="2 3" key="1">
    <citation type="journal article" date="2012" name="J. Bacteriol.">
        <title>Genome sequence of benzo(a)pyrene-degrading bacterium Novosphingobium pentaromativorans US6-1.</title>
        <authorList>
            <person name="Luo Y.R."/>
            <person name="Kang S.G."/>
            <person name="Kim S.J."/>
            <person name="Kim M.R."/>
            <person name="Li N."/>
            <person name="Lee J.H."/>
            <person name="Kwon K.K."/>
        </authorList>
    </citation>
    <scope>NUCLEOTIDE SEQUENCE [LARGE SCALE GENOMIC DNA]</scope>
    <source>
        <strain evidence="2 3">US6-1</strain>
    </source>
</reference>
<accession>G6EH12</accession>
<proteinExistence type="inferred from homology"/>